<keyword evidence="2" id="KW-0804">Transcription</keyword>
<dbReference type="AlphaFoldDB" id="A0A6A8G5X6"/>
<dbReference type="Pfam" id="PF04967">
    <property type="entry name" value="HTH_10"/>
    <property type="match status" value="1"/>
</dbReference>
<proteinExistence type="predicted"/>
<reference evidence="5 6" key="1">
    <citation type="submission" date="2019-11" db="EMBL/GenBank/DDBJ databases">
        <title>Whole genome sequence of Haloferax sp. MBLA0078.</title>
        <authorList>
            <person name="Seo M.-J."/>
            <person name="Cho E.-S."/>
        </authorList>
    </citation>
    <scope>NUCLEOTIDE SEQUENCE [LARGE SCALE GENOMIC DNA]</scope>
    <source>
        <strain evidence="5 6">MBLA0078</strain>
    </source>
</reference>
<keyword evidence="6" id="KW-1185">Reference proteome</keyword>
<dbReference type="InterPro" id="IPR013324">
    <property type="entry name" value="RNA_pol_sigma_r3/r4-like"/>
</dbReference>
<feature type="domain" description="HTH bat-type" evidence="3">
    <location>
        <begin position="155"/>
        <end position="206"/>
    </location>
</feature>
<keyword evidence="1" id="KW-0805">Transcription regulation</keyword>
<evidence type="ECO:0000259" key="4">
    <source>
        <dbReference type="Pfam" id="PF15915"/>
    </source>
</evidence>
<keyword evidence="5" id="KW-0238">DNA-binding</keyword>
<dbReference type="GO" id="GO:0003677">
    <property type="term" value="F:DNA binding"/>
    <property type="evidence" value="ECO:0007669"/>
    <property type="project" value="UniProtKB-KW"/>
</dbReference>
<dbReference type="InterPro" id="IPR036388">
    <property type="entry name" value="WH-like_DNA-bd_sf"/>
</dbReference>
<evidence type="ECO:0000256" key="1">
    <source>
        <dbReference type="ARBA" id="ARBA00023015"/>
    </source>
</evidence>
<dbReference type="PANTHER" id="PTHR34236">
    <property type="entry name" value="DIMETHYL SULFOXIDE REDUCTASE TRANSCRIPTIONAL ACTIVATOR"/>
    <property type="match status" value="1"/>
</dbReference>
<dbReference type="Proteomes" id="UP000443423">
    <property type="component" value="Unassembled WGS sequence"/>
</dbReference>
<dbReference type="InterPro" id="IPR007050">
    <property type="entry name" value="HTH_bacterioopsin"/>
</dbReference>
<protein>
    <submittedName>
        <fullName evidence="5">DNA-binding protein</fullName>
    </submittedName>
</protein>
<dbReference type="InterPro" id="IPR031803">
    <property type="entry name" value="BAT_GAF/HTH-assoc"/>
</dbReference>
<dbReference type="Pfam" id="PF15915">
    <property type="entry name" value="BAT"/>
    <property type="match status" value="1"/>
</dbReference>
<accession>A0A6A8G5X6</accession>
<dbReference type="Gene3D" id="1.10.10.10">
    <property type="entry name" value="Winged helix-like DNA-binding domain superfamily/Winged helix DNA-binding domain"/>
    <property type="match status" value="1"/>
</dbReference>
<sequence length="214" mass="23756">MCLIAEVLVPLSALPPGQSVERYDVQLELEQLVPVSADERSYLWVRGPDATSFQEAIESALGTDAVQLVGTVPNGALYGSDWDFGQSLLLAGLSEYDAVLLECVTIVDFWRLRLRVPSHSALSGLKRYWANNGIDSEFDRISALDSVEAPVSESLTDSQREALLLALERGYFDEHRRTSLDELGSELDISRQAVAARLRRAYRTLAEIIREGTR</sequence>
<dbReference type="RefSeq" id="WP_151110059.1">
    <property type="nucleotide sequence ID" value="NZ_WKJQ01000001.1"/>
</dbReference>
<organism evidence="5 6">
    <name type="scientific">Haloferax marinum</name>
    <dbReference type="NCBI Taxonomy" id="2666143"/>
    <lineage>
        <taxon>Archaea</taxon>
        <taxon>Methanobacteriati</taxon>
        <taxon>Methanobacteriota</taxon>
        <taxon>Stenosarchaea group</taxon>
        <taxon>Halobacteria</taxon>
        <taxon>Halobacteriales</taxon>
        <taxon>Haloferacaceae</taxon>
        <taxon>Haloferax</taxon>
    </lineage>
</organism>
<name>A0A6A8G5X6_9EURY</name>
<dbReference type="PANTHER" id="PTHR34236:SF1">
    <property type="entry name" value="DIMETHYL SULFOXIDE REDUCTASE TRANSCRIPTIONAL ACTIVATOR"/>
    <property type="match status" value="1"/>
</dbReference>
<comment type="caution">
    <text evidence="5">The sequence shown here is derived from an EMBL/GenBank/DDBJ whole genome shotgun (WGS) entry which is preliminary data.</text>
</comment>
<evidence type="ECO:0000256" key="2">
    <source>
        <dbReference type="ARBA" id="ARBA00023163"/>
    </source>
</evidence>
<gene>
    <name evidence="5" type="ORF">GJR99_05475</name>
</gene>
<dbReference type="SUPFAM" id="SSF88659">
    <property type="entry name" value="Sigma3 and sigma4 domains of RNA polymerase sigma factors"/>
    <property type="match status" value="1"/>
</dbReference>
<dbReference type="EMBL" id="WKJQ01000001">
    <property type="protein sequence ID" value="MRW96028.1"/>
    <property type="molecule type" value="Genomic_DNA"/>
</dbReference>
<evidence type="ECO:0000313" key="5">
    <source>
        <dbReference type="EMBL" id="MRW96028.1"/>
    </source>
</evidence>
<evidence type="ECO:0000259" key="3">
    <source>
        <dbReference type="Pfam" id="PF04967"/>
    </source>
</evidence>
<feature type="domain" description="Bacterioopsin transcriptional activator GAF and HTH associated" evidence="4">
    <location>
        <begin position="21"/>
        <end position="123"/>
    </location>
</feature>
<evidence type="ECO:0000313" key="6">
    <source>
        <dbReference type="Proteomes" id="UP000443423"/>
    </source>
</evidence>